<dbReference type="RefSeq" id="WP_382422220.1">
    <property type="nucleotide sequence ID" value="NZ_JBHSCW010000004.1"/>
</dbReference>
<dbReference type="EC" id="1.-.-.-" evidence="7"/>
<keyword evidence="2 5" id="KW-0812">Transmembrane</keyword>
<keyword evidence="3 5" id="KW-1133">Transmembrane helix</keyword>
<feature type="domain" description="Fatty acid hydroxylase" evidence="6">
    <location>
        <begin position="104"/>
        <end position="237"/>
    </location>
</feature>
<evidence type="ECO:0000256" key="2">
    <source>
        <dbReference type="ARBA" id="ARBA00022692"/>
    </source>
</evidence>
<accession>A0ABV8UKX9</accession>
<name>A0ABV8UKX9_9PROT</name>
<organism evidence="7 8">
    <name type="scientific">Fodinicurvata halophila</name>
    <dbReference type="NCBI Taxonomy" id="1419723"/>
    <lineage>
        <taxon>Bacteria</taxon>
        <taxon>Pseudomonadati</taxon>
        <taxon>Pseudomonadota</taxon>
        <taxon>Alphaproteobacteria</taxon>
        <taxon>Rhodospirillales</taxon>
        <taxon>Rhodovibrionaceae</taxon>
        <taxon>Fodinicurvata</taxon>
    </lineage>
</organism>
<proteinExistence type="predicted"/>
<dbReference type="PANTHER" id="PTHR11863">
    <property type="entry name" value="STEROL DESATURASE"/>
    <property type="match status" value="1"/>
</dbReference>
<dbReference type="Pfam" id="PF04116">
    <property type="entry name" value="FA_hydroxylase"/>
    <property type="match status" value="1"/>
</dbReference>
<dbReference type="InterPro" id="IPR050307">
    <property type="entry name" value="Sterol_Desaturase_Related"/>
</dbReference>
<feature type="transmembrane region" description="Helical" evidence="5">
    <location>
        <begin position="161"/>
        <end position="185"/>
    </location>
</feature>
<protein>
    <submittedName>
        <fullName evidence="7">Sterol desaturase family protein</fullName>
        <ecNumber evidence="7">1.-.-.-</ecNumber>
    </submittedName>
</protein>
<reference evidence="8" key="1">
    <citation type="journal article" date="2019" name="Int. J. Syst. Evol. Microbiol.">
        <title>The Global Catalogue of Microorganisms (GCM) 10K type strain sequencing project: providing services to taxonomists for standard genome sequencing and annotation.</title>
        <authorList>
            <consortium name="The Broad Institute Genomics Platform"/>
            <consortium name="The Broad Institute Genome Sequencing Center for Infectious Disease"/>
            <person name="Wu L."/>
            <person name="Ma J."/>
        </authorList>
    </citation>
    <scope>NUCLEOTIDE SEQUENCE [LARGE SCALE GENOMIC DNA]</scope>
    <source>
        <strain evidence="8">CECT 8472</strain>
    </source>
</reference>
<comment type="subcellular location">
    <subcellularLocation>
        <location evidence="1">Membrane</location>
    </subcellularLocation>
</comment>
<dbReference type="EMBL" id="JBHSCW010000004">
    <property type="protein sequence ID" value="MFC4351875.1"/>
    <property type="molecule type" value="Genomic_DNA"/>
</dbReference>
<dbReference type="Proteomes" id="UP001595799">
    <property type="component" value="Unassembled WGS sequence"/>
</dbReference>
<feature type="transmembrane region" description="Helical" evidence="5">
    <location>
        <begin position="7"/>
        <end position="26"/>
    </location>
</feature>
<gene>
    <name evidence="7" type="ORF">ACFOW6_10010</name>
</gene>
<evidence type="ECO:0000256" key="4">
    <source>
        <dbReference type="ARBA" id="ARBA00023136"/>
    </source>
</evidence>
<comment type="caution">
    <text evidence="7">The sequence shown here is derived from an EMBL/GenBank/DDBJ whole genome shotgun (WGS) entry which is preliminary data.</text>
</comment>
<evidence type="ECO:0000313" key="8">
    <source>
        <dbReference type="Proteomes" id="UP001595799"/>
    </source>
</evidence>
<evidence type="ECO:0000256" key="5">
    <source>
        <dbReference type="SAM" id="Phobius"/>
    </source>
</evidence>
<evidence type="ECO:0000259" key="6">
    <source>
        <dbReference type="Pfam" id="PF04116"/>
    </source>
</evidence>
<feature type="transmembrane region" description="Helical" evidence="5">
    <location>
        <begin position="94"/>
        <end position="115"/>
    </location>
</feature>
<evidence type="ECO:0000256" key="1">
    <source>
        <dbReference type="ARBA" id="ARBA00004370"/>
    </source>
</evidence>
<feature type="transmembrane region" description="Helical" evidence="5">
    <location>
        <begin position="62"/>
        <end position="82"/>
    </location>
</feature>
<evidence type="ECO:0000256" key="3">
    <source>
        <dbReference type="ARBA" id="ARBA00022989"/>
    </source>
</evidence>
<keyword evidence="8" id="KW-1185">Reference proteome</keyword>
<keyword evidence="4 5" id="KW-0472">Membrane</keyword>
<sequence length="279" mass="31754">MELTTESLLAWKSLIVAGWFAAFFVLERFFPAAPFPRPEGGRSLTGVPGTLLLSMGRVIRNLGLWVLNTGLAPLVVVPLSVWAAAHSLDWRPDWWSGAAGLALDLVLLDFLIYWWHRANHELPFLWRFHEVHHLDRFLDSSSALRFHFGEVLLSAMARAGVIILLGFPVSSILVFETLVLMATIFHHSNLRLPPRTERVLARLFITPSIHWVHHHARQRDTDSNYGTLFSFWDPLFASRSPTARDPVMPIGVEREDERPYASLLLRPFRLGTRKGARGR</sequence>
<evidence type="ECO:0000313" key="7">
    <source>
        <dbReference type="EMBL" id="MFC4351875.1"/>
    </source>
</evidence>
<dbReference type="GO" id="GO:0016491">
    <property type="term" value="F:oxidoreductase activity"/>
    <property type="evidence" value="ECO:0007669"/>
    <property type="project" value="UniProtKB-KW"/>
</dbReference>
<keyword evidence="7" id="KW-0560">Oxidoreductase</keyword>
<dbReference type="InterPro" id="IPR006694">
    <property type="entry name" value="Fatty_acid_hydroxylase"/>
</dbReference>